<dbReference type="InterPro" id="IPR016278">
    <property type="entry name" value="DUSP12"/>
</dbReference>
<name>A0A0L0NQL3_CANAR</name>
<dbReference type="VEuPathDB" id="FungiDB:QG37_07184"/>
<keyword evidence="4" id="KW-0904">Protein phosphatase</keyword>
<dbReference type="SMART" id="SM00195">
    <property type="entry name" value="DSPc"/>
    <property type="match status" value="1"/>
</dbReference>
<feature type="domain" description="Tyrosine specific protein phosphatases" evidence="7">
    <location>
        <begin position="64"/>
        <end position="130"/>
    </location>
</feature>
<dbReference type="AlphaFoldDB" id="A0A0L0NQL3"/>
<sequence>MIHRILGNIYLLSAEDVEGAVNLFQDYGITHVISVLGGPLPSSLGENYEHLQIEVPDLETADILQYLPTTNEFIDKALSAESKGPGTRHLGAVLVHCAQGVSRSVTVIMAYLMFKYKLLLEQALHAVKRRSESAQPNDGFIRQLKLFKEFNFTVDKLSSAYRQHLVEINLQDDPSGQSLMTLGLFKESNKEKGQGNYHLRCKRCRQVLANQGDIESHDIPDTESRQSQFIKTAPNSRRIISVTNASKTCSHYFLDEPVDWMRPELDKQEIEGKFSCPKCNHKVGGYSWKGSRCSCGKWMIPALHLQAAKVDEMMIR</sequence>
<accession>A0A0L0NQL3</accession>
<gene>
    <name evidence="8" type="ORF">QG37_07184</name>
</gene>
<evidence type="ECO:0000313" key="9">
    <source>
        <dbReference type="Proteomes" id="UP000037122"/>
    </source>
</evidence>
<reference evidence="9" key="1">
    <citation type="journal article" date="2015" name="BMC Genomics">
        <title>Draft genome of a commonly misdiagnosed multidrug resistant pathogen Candida auris.</title>
        <authorList>
            <person name="Chatterjee S."/>
            <person name="Alampalli S.V."/>
            <person name="Nageshan R.K."/>
            <person name="Chettiar S.T."/>
            <person name="Joshi S."/>
            <person name="Tatu U.S."/>
        </authorList>
    </citation>
    <scope>NUCLEOTIDE SEQUENCE [LARGE SCALE GENOMIC DNA]</scope>
    <source>
        <strain evidence="9">6684</strain>
    </source>
</reference>
<dbReference type="InterPro" id="IPR020422">
    <property type="entry name" value="TYR_PHOSPHATASE_DUAL_dom"/>
</dbReference>
<dbReference type="InterPro" id="IPR000340">
    <property type="entry name" value="Dual-sp_phosphatase_cat-dom"/>
</dbReference>
<dbReference type="InterPro" id="IPR029021">
    <property type="entry name" value="Prot-tyrosine_phosphatase-like"/>
</dbReference>
<dbReference type="EMBL" id="LGST01000055">
    <property type="protein sequence ID" value="KND96447.1"/>
    <property type="molecule type" value="Genomic_DNA"/>
</dbReference>
<dbReference type="GO" id="GO:0004725">
    <property type="term" value="F:protein tyrosine phosphatase activity"/>
    <property type="evidence" value="ECO:0007669"/>
    <property type="project" value="UniProtKB-EC"/>
</dbReference>
<protein>
    <recommendedName>
        <fullName evidence="2">protein-tyrosine-phosphatase</fullName>
        <ecNumber evidence="2">3.1.3.48</ecNumber>
    </recommendedName>
</protein>
<evidence type="ECO:0000256" key="3">
    <source>
        <dbReference type="ARBA" id="ARBA00022801"/>
    </source>
</evidence>
<dbReference type="GO" id="GO:0005634">
    <property type="term" value="C:nucleus"/>
    <property type="evidence" value="ECO:0007669"/>
    <property type="project" value="TreeGrafter"/>
</dbReference>
<dbReference type="VEuPathDB" id="FungiDB:CJJ07_004947"/>
<dbReference type="PANTHER" id="PTHR45848">
    <property type="entry name" value="DUAL SPECIFICITY PROTEIN PHOSPHATASE 12 FAMILY MEMBER"/>
    <property type="match status" value="1"/>
</dbReference>
<dbReference type="PROSITE" id="PS50056">
    <property type="entry name" value="TYR_PHOSPHATASE_2"/>
    <property type="match status" value="1"/>
</dbReference>
<dbReference type="PANTHER" id="PTHR45848:SF4">
    <property type="entry name" value="DUAL SPECIFICITY PROTEIN PHOSPHATASE 12"/>
    <property type="match status" value="1"/>
</dbReference>
<evidence type="ECO:0000256" key="1">
    <source>
        <dbReference type="ARBA" id="ARBA00008601"/>
    </source>
</evidence>
<dbReference type="GO" id="GO:0008138">
    <property type="term" value="F:protein tyrosine/serine/threonine phosphatase activity"/>
    <property type="evidence" value="ECO:0007669"/>
    <property type="project" value="InterPro"/>
</dbReference>
<organism evidence="8 9">
    <name type="scientific">Candidozyma auris</name>
    <name type="common">Yeast</name>
    <name type="synonym">Candida auris</name>
    <dbReference type="NCBI Taxonomy" id="498019"/>
    <lineage>
        <taxon>Eukaryota</taxon>
        <taxon>Fungi</taxon>
        <taxon>Dikarya</taxon>
        <taxon>Ascomycota</taxon>
        <taxon>Saccharomycotina</taxon>
        <taxon>Pichiomycetes</taxon>
        <taxon>Metschnikowiaceae</taxon>
        <taxon>Candidozyma</taxon>
    </lineage>
</organism>
<dbReference type="CDD" id="cd14518">
    <property type="entry name" value="DSP_fungal_YVH1"/>
    <property type="match status" value="1"/>
</dbReference>
<dbReference type="Proteomes" id="UP000037122">
    <property type="component" value="Unassembled WGS sequence"/>
</dbReference>
<evidence type="ECO:0000313" key="8">
    <source>
        <dbReference type="EMBL" id="KND96447.1"/>
    </source>
</evidence>
<evidence type="ECO:0000259" key="7">
    <source>
        <dbReference type="PROSITE" id="PS50056"/>
    </source>
</evidence>
<keyword evidence="3" id="KW-0378">Hydrolase</keyword>
<evidence type="ECO:0000256" key="4">
    <source>
        <dbReference type="ARBA" id="ARBA00022912"/>
    </source>
</evidence>
<feature type="domain" description="Tyrosine-protein phosphatase" evidence="6">
    <location>
        <begin position="1"/>
        <end position="153"/>
    </location>
</feature>
<dbReference type="SUPFAM" id="SSF52799">
    <property type="entry name" value="(Phosphotyrosine protein) phosphatases II"/>
    <property type="match status" value="1"/>
</dbReference>
<dbReference type="Pfam" id="PF00782">
    <property type="entry name" value="DSPc"/>
    <property type="match status" value="1"/>
</dbReference>
<evidence type="ECO:0000256" key="2">
    <source>
        <dbReference type="ARBA" id="ARBA00013064"/>
    </source>
</evidence>
<dbReference type="PROSITE" id="PS50054">
    <property type="entry name" value="TYR_PHOSPHATASE_DUAL"/>
    <property type="match status" value="1"/>
</dbReference>
<comment type="caution">
    <text evidence="8">The sequence shown here is derived from an EMBL/GenBank/DDBJ whole genome shotgun (WGS) entry which is preliminary data.</text>
</comment>
<evidence type="ECO:0000256" key="5">
    <source>
        <dbReference type="PIRSR" id="PIRSR000941-50"/>
    </source>
</evidence>
<feature type="active site" description="Phosphocysteine intermediate" evidence="5">
    <location>
        <position position="97"/>
    </location>
</feature>
<comment type="similarity">
    <text evidence="1">Belongs to the protein-tyrosine phosphatase family. Non-receptor class dual specificity subfamily.</text>
</comment>
<dbReference type="PIRSF" id="PIRSF000941">
    <property type="entry name" value="DUSP12"/>
    <property type="match status" value="1"/>
</dbReference>
<dbReference type="Gene3D" id="3.90.190.10">
    <property type="entry name" value="Protein tyrosine phosphatase superfamily"/>
    <property type="match status" value="1"/>
</dbReference>
<proteinExistence type="inferred from homology"/>
<dbReference type="EC" id="3.1.3.48" evidence="2"/>
<evidence type="ECO:0000259" key="6">
    <source>
        <dbReference type="PROSITE" id="PS50054"/>
    </source>
</evidence>
<dbReference type="InterPro" id="IPR000387">
    <property type="entry name" value="Tyr_Pase_dom"/>
</dbReference>